<dbReference type="AlphaFoldDB" id="A0A917ISH3"/>
<dbReference type="EMBL" id="BMDC01000001">
    <property type="protein sequence ID" value="GGH61466.1"/>
    <property type="molecule type" value="Genomic_DNA"/>
</dbReference>
<dbReference type="Pfam" id="PF04268">
    <property type="entry name" value="SoxG"/>
    <property type="match status" value="1"/>
</dbReference>
<proteinExistence type="predicted"/>
<dbReference type="Gene3D" id="3.30.70.1520">
    <property type="entry name" value="Heterotetrameric sarcosine oxidase"/>
    <property type="match status" value="1"/>
</dbReference>
<comment type="caution">
    <text evidence="1">The sequence shown here is derived from an EMBL/GenBank/DDBJ whole genome shotgun (WGS) entry which is preliminary data.</text>
</comment>
<dbReference type="InterPro" id="IPR007375">
    <property type="entry name" value="SoxG"/>
</dbReference>
<dbReference type="SUPFAM" id="SSF103025">
    <property type="entry name" value="Folate-binding domain"/>
    <property type="match status" value="1"/>
</dbReference>
<sequence>MADEYIPGGIPADEDVLRSTASEFTEAMGDVSNTRVQIQEITNLTLIRLEVNPGSKAAARMQKVLGVELPQYAGQVTGDKQAMQILYGTRQIVACLWTDIDTFLVVTQVDDVKLGRALNAALGSEEGLVLDVSANRSVIELSGPEAYEVLAQTVTFETVPDFFDVGMAWRCWVGEAEMLLWRVDAEQYLMIPRNSATAPVIISMFDAITDVNEG</sequence>
<name>A0A917ISH3_9MICC</name>
<keyword evidence="2" id="KW-1185">Reference proteome</keyword>
<gene>
    <name evidence="1" type="ORF">GCM10007359_10660</name>
</gene>
<evidence type="ECO:0000313" key="2">
    <source>
        <dbReference type="Proteomes" id="UP000600171"/>
    </source>
</evidence>
<organism evidence="1 2">
    <name type="scientific">Rothia aerolata</name>
    <dbReference type="NCBI Taxonomy" id="1812262"/>
    <lineage>
        <taxon>Bacteria</taxon>
        <taxon>Bacillati</taxon>
        <taxon>Actinomycetota</taxon>
        <taxon>Actinomycetes</taxon>
        <taxon>Micrococcales</taxon>
        <taxon>Micrococcaceae</taxon>
        <taxon>Rothia</taxon>
    </lineage>
</organism>
<reference evidence="1 2" key="1">
    <citation type="journal article" date="2014" name="Int. J. Syst. Evol. Microbiol.">
        <title>Complete genome sequence of Corynebacterium casei LMG S-19264T (=DSM 44701T), isolated from a smear-ripened cheese.</title>
        <authorList>
            <consortium name="US DOE Joint Genome Institute (JGI-PGF)"/>
            <person name="Walter F."/>
            <person name="Albersmeier A."/>
            <person name="Kalinowski J."/>
            <person name="Ruckert C."/>
        </authorList>
    </citation>
    <scope>NUCLEOTIDE SEQUENCE [LARGE SCALE GENOMIC DNA]</scope>
    <source>
        <strain evidence="1 2">CCM 8669</strain>
    </source>
</reference>
<dbReference type="Gene3D" id="3.30.1360.120">
    <property type="entry name" value="Probable tRNA modification gtpase trme, domain 1"/>
    <property type="match status" value="1"/>
</dbReference>
<dbReference type="InterPro" id="IPR027266">
    <property type="entry name" value="TrmE/GcvT-like"/>
</dbReference>
<protein>
    <submittedName>
        <fullName evidence="1">Uncharacterized protein</fullName>
    </submittedName>
</protein>
<dbReference type="Proteomes" id="UP000600171">
    <property type="component" value="Unassembled WGS sequence"/>
</dbReference>
<evidence type="ECO:0000313" key="1">
    <source>
        <dbReference type="EMBL" id="GGH61466.1"/>
    </source>
</evidence>
<dbReference type="RefSeq" id="WP_188359246.1">
    <property type="nucleotide sequence ID" value="NZ_BMDC01000001.1"/>
</dbReference>
<accession>A0A917ISH3</accession>